<dbReference type="InterPro" id="IPR036396">
    <property type="entry name" value="Cyt_P450_sf"/>
</dbReference>
<dbReference type="GeneID" id="27679208"/>
<dbReference type="RefSeq" id="XP_016594680.1">
    <property type="nucleotide sequence ID" value="XM_016743788.1"/>
</dbReference>
<protein>
    <submittedName>
        <fullName evidence="1">Cytochrome P450</fullName>
    </submittedName>
</protein>
<dbReference type="GO" id="GO:0005506">
    <property type="term" value="F:iron ion binding"/>
    <property type="evidence" value="ECO:0007669"/>
    <property type="project" value="InterPro"/>
</dbReference>
<dbReference type="HOGENOM" id="CLU_1741203_0_0_1"/>
<keyword evidence="2" id="KW-1185">Reference proteome</keyword>
<dbReference type="SUPFAM" id="SSF48264">
    <property type="entry name" value="Cytochrome P450"/>
    <property type="match status" value="1"/>
</dbReference>
<dbReference type="Proteomes" id="UP000030143">
    <property type="component" value="Unassembled WGS sequence"/>
</dbReference>
<dbReference type="AlphaFoldDB" id="A0A0A2KLM9"/>
<gene>
    <name evidence="1" type="ORF">PEX2_065170</name>
</gene>
<dbReference type="GO" id="GO:0020037">
    <property type="term" value="F:heme binding"/>
    <property type="evidence" value="ECO:0007669"/>
    <property type="project" value="InterPro"/>
</dbReference>
<accession>A0A0A2KLM9</accession>
<dbReference type="GO" id="GO:0004497">
    <property type="term" value="F:monooxygenase activity"/>
    <property type="evidence" value="ECO:0007669"/>
    <property type="project" value="InterPro"/>
</dbReference>
<evidence type="ECO:0000313" key="2">
    <source>
        <dbReference type="Proteomes" id="UP000030143"/>
    </source>
</evidence>
<name>A0A0A2KLM9_PENEN</name>
<comment type="caution">
    <text evidence="1">The sequence shown here is derived from an EMBL/GenBank/DDBJ whole genome shotgun (WGS) entry which is preliminary data.</text>
</comment>
<organism evidence="1 2">
    <name type="scientific">Penicillium expansum</name>
    <name type="common">Blue mold rot fungus</name>
    <dbReference type="NCBI Taxonomy" id="27334"/>
    <lineage>
        <taxon>Eukaryota</taxon>
        <taxon>Fungi</taxon>
        <taxon>Dikarya</taxon>
        <taxon>Ascomycota</taxon>
        <taxon>Pezizomycotina</taxon>
        <taxon>Eurotiomycetes</taxon>
        <taxon>Eurotiomycetidae</taxon>
        <taxon>Eurotiales</taxon>
        <taxon>Aspergillaceae</taxon>
        <taxon>Penicillium</taxon>
    </lineage>
</organism>
<proteinExistence type="predicted"/>
<sequence>MWLTRELHTTYGPAVRIGPNVLDLDIPESIKTIDNIKSDYLKVNISLTAHIDDMISYLCQRLEEKFIDRSNPTETRDLGEWIADYTWDVVGNATFRQLVGYLEKGCNFDKTLRIANFAMDFAMDYFSLHLMDRFQNKDTHYHDPSKPEFL</sequence>
<dbReference type="VEuPathDB" id="FungiDB:PEXP_010030"/>
<dbReference type="STRING" id="27334.A0A0A2KLM9"/>
<dbReference type="Gene3D" id="1.10.630.10">
    <property type="entry name" value="Cytochrome P450"/>
    <property type="match status" value="1"/>
</dbReference>
<reference evidence="1 2" key="1">
    <citation type="journal article" date="2015" name="Mol. Plant Microbe Interact.">
        <title>Genome, transcriptome, and functional analyses of Penicillium expansum provide new insights into secondary metabolism and pathogenicity.</title>
        <authorList>
            <person name="Ballester A.R."/>
            <person name="Marcet-Houben M."/>
            <person name="Levin E."/>
            <person name="Sela N."/>
            <person name="Selma-Lazaro C."/>
            <person name="Carmona L."/>
            <person name="Wisniewski M."/>
            <person name="Droby S."/>
            <person name="Gonzalez-Candelas L."/>
            <person name="Gabaldon T."/>
        </authorList>
    </citation>
    <scope>NUCLEOTIDE SEQUENCE [LARGE SCALE GENOMIC DNA]</scope>
    <source>
        <strain evidence="1 2">MD-8</strain>
    </source>
</reference>
<dbReference type="GO" id="GO:0016705">
    <property type="term" value="F:oxidoreductase activity, acting on paired donors, with incorporation or reduction of molecular oxygen"/>
    <property type="evidence" value="ECO:0007669"/>
    <property type="project" value="InterPro"/>
</dbReference>
<evidence type="ECO:0000313" key="1">
    <source>
        <dbReference type="EMBL" id="KGO51797.1"/>
    </source>
</evidence>
<dbReference type="EMBL" id="JQFZ01000276">
    <property type="protein sequence ID" value="KGO51797.1"/>
    <property type="molecule type" value="Genomic_DNA"/>
</dbReference>